<feature type="compositionally biased region" description="Polar residues" evidence="1">
    <location>
        <begin position="12"/>
        <end position="22"/>
    </location>
</feature>
<organism evidence="2 3">
    <name type="scientific">Solanum stoloniferum</name>
    <dbReference type="NCBI Taxonomy" id="62892"/>
    <lineage>
        <taxon>Eukaryota</taxon>
        <taxon>Viridiplantae</taxon>
        <taxon>Streptophyta</taxon>
        <taxon>Embryophyta</taxon>
        <taxon>Tracheophyta</taxon>
        <taxon>Spermatophyta</taxon>
        <taxon>Magnoliopsida</taxon>
        <taxon>eudicotyledons</taxon>
        <taxon>Gunneridae</taxon>
        <taxon>Pentapetalae</taxon>
        <taxon>asterids</taxon>
        <taxon>lamiids</taxon>
        <taxon>Solanales</taxon>
        <taxon>Solanaceae</taxon>
        <taxon>Solanoideae</taxon>
        <taxon>Solaneae</taxon>
        <taxon>Solanum</taxon>
    </lineage>
</organism>
<reference evidence="2 3" key="1">
    <citation type="submission" date="2024-05" db="EMBL/GenBank/DDBJ databases">
        <title>De novo assembly of an allotetraploid wild potato.</title>
        <authorList>
            <person name="Hosaka A.J."/>
        </authorList>
    </citation>
    <scope>NUCLEOTIDE SEQUENCE [LARGE SCALE GENOMIC DNA]</scope>
    <source>
        <tissue evidence="2">Young leaves</tissue>
    </source>
</reference>
<evidence type="ECO:0000313" key="3">
    <source>
        <dbReference type="Proteomes" id="UP001627284"/>
    </source>
</evidence>
<gene>
    <name evidence="2" type="ORF">AABB24_034384</name>
</gene>
<name>A0ABD2RFA4_9SOLN</name>
<proteinExistence type="predicted"/>
<dbReference type="AlphaFoldDB" id="A0ABD2RFA4"/>
<dbReference type="PANTHER" id="PTHR36800">
    <property type="entry name" value="POLYAMINE-MODULATED FACTOR 1-BINDING PROTEIN"/>
    <property type="match status" value="1"/>
</dbReference>
<feature type="non-terminal residue" evidence="2">
    <location>
        <position position="1"/>
    </location>
</feature>
<sequence length="123" mass="13857">ELPIKAEEKARSNSFTLNTHSLLKQKMEPSRTAGAADDQLARTSEIESQFSSVVYELSQQVQGAMENMLKMINEVDQSSTEVTEDMEKCKESALERSKTLEEQKEHFQRAAYAILNMLNNQGG</sequence>
<feature type="compositionally biased region" description="Basic and acidic residues" evidence="1">
    <location>
        <begin position="1"/>
        <end position="11"/>
    </location>
</feature>
<feature type="region of interest" description="Disordered" evidence="1">
    <location>
        <begin position="1"/>
        <end position="40"/>
    </location>
</feature>
<protein>
    <submittedName>
        <fullName evidence="2">Uncharacterized protein</fullName>
    </submittedName>
</protein>
<comment type="caution">
    <text evidence="2">The sequence shown here is derived from an EMBL/GenBank/DDBJ whole genome shotgun (WGS) entry which is preliminary data.</text>
</comment>
<accession>A0ABD2RFA4</accession>
<dbReference type="EMBL" id="JBJKTR010000020">
    <property type="protein sequence ID" value="KAL3330526.1"/>
    <property type="molecule type" value="Genomic_DNA"/>
</dbReference>
<keyword evidence="3" id="KW-1185">Reference proteome</keyword>
<dbReference type="Proteomes" id="UP001627284">
    <property type="component" value="Unassembled WGS sequence"/>
</dbReference>
<evidence type="ECO:0000256" key="1">
    <source>
        <dbReference type="SAM" id="MobiDB-lite"/>
    </source>
</evidence>
<evidence type="ECO:0000313" key="2">
    <source>
        <dbReference type="EMBL" id="KAL3330526.1"/>
    </source>
</evidence>
<dbReference type="PANTHER" id="PTHR36800:SF1">
    <property type="entry name" value="POLYAMINE-MODULATED FACTOR 1-BINDING PROTEIN"/>
    <property type="match status" value="1"/>
</dbReference>